<feature type="region of interest" description="Disordered" evidence="1">
    <location>
        <begin position="208"/>
        <end position="512"/>
    </location>
</feature>
<feature type="compositionally biased region" description="Basic and acidic residues" evidence="1">
    <location>
        <begin position="224"/>
        <end position="240"/>
    </location>
</feature>
<organism evidence="2 3">
    <name type="scientific">Taphrina deformans (strain PYCC 5710 / ATCC 11124 / CBS 356.35 / IMI 108563 / JCM 9778 / NBRC 8474)</name>
    <name type="common">Peach leaf curl fungus</name>
    <name type="synonym">Lalaria deformans</name>
    <dbReference type="NCBI Taxonomy" id="1097556"/>
    <lineage>
        <taxon>Eukaryota</taxon>
        <taxon>Fungi</taxon>
        <taxon>Dikarya</taxon>
        <taxon>Ascomycota</taxon>
        <taxon>Taphrinomycotina</taxon>
        <taxon>Taphrinomycetes</taxon>
        <taxon>Taphrinales</taxon>
        <taxon>Taphrinaceae</taxon>
        <taxon>Taphrina</taxon>
    </lineage>
</organism>
<feature type="compositionally biased region" description="Basic and acidic residues" evidence="1">
    <location>
        <begin position="119"/>
        <end position="160"/>
    </location>
</feature>
<dbReference type="AlphaFoldDB" id="R4XCU5"/>
<dbReference type="VEuPathDB" id="FungiDB:TAPDE_003959"/>
<feature type="compositionally biased region" description="Polar residues" evidence="1">
    <location>
        <begin position="644"/>
        <end position="669"/>
    </location>
</feature>
<feature type="compositionally biased region" description="Polar residues" evidence="1">
    <location>
        <begin position="405"/>
        <end position="429"/>
    </location>
</feature>
<accession>R4XCU5</accession>
<feature type="compositionally biased region" description="Polar residues" evidence="1">
    <location>
        <begin position="461"/>
        <end position="476"/>
    </location>
</feature>
<evidence type="ECO:0000313" key="2">
    <source>
        <dbReference type="EMBL" id="CCG83634.1"/>
    </source>
</evidence>
<sequence length="700" mass="77486">MKDILCLSLFDDRTQALELLKDEQSRSVVIMARYSREEILHLRESPIIVFHTPPLPDWISPVAIAAAAQNKSNRTDKQNSSRNPRTIDGTNEESNSLSLSRLSRGDKHEASIGRNGRIATEKSDRNDDRSETHSRRSERDRAERLDSSGRSAREPKKPDDTLENFGSRRARNADGSLTSRTARSKEVDNEFVFRASLKTKTTQPEWLAKEAESVQESDSAAGKTVDDFERWKRSMKKNDGSGDTGLPPLQEDMSVSSTHVTRDQDQPPKDVKPPPGFANVLPQPPVEHTFSTAEFGDLFGGINDDSKSVPNTTSAPLPPGLGTSTSALSTSQTQGSSKPVGTSKFSKFFGQASQGQAQSPQKVKTPELSSRPSNNGPDLFASLTAPKSTGNKDDAEGFERILAMLSSQSAPSQRNPTQSDPMSQKSTVSKAYHDPPQLDFHDQSRTQLPQTAFRGHESESLQHQPPSRIDSSTQLPTGAVFPPQTLGTRPIISPLYERPYSNGPYSPERTSMPVMRDSSNGASTIMSNHTQNQDFFSSLLSSRSYDRSYTDSYGPLSDAFGSGPKQESAPLMQQHTPDQSSGYRHPFDYRDAHLMRGSHGSGDQHQQRSRQQPNQSQVPHNQTAQRPRDELEFLNQLMAEQRMNSNQYPGPSQNPHQQIQRLEHSQPQGFVTGIGSRPGPGWNGQFEIDPRIPNASQYRP</sequence>
<protein>
    <submittedName>
        <fullName evidence="2">Uncharacterized protein</fullName>
    </submittedName>
</protein>
<evidence type="ECO:0000313" key="3">
    <source>
        <dbReference type="Proteomes" id="UP000013776"/>
    </source>
</evidence>
<feature type="compositionally biased region" description="Basic and acidic residues" evidence="1">
    <location>
        <begin position="260"/>
        <end position="272"/>
    </location>
</feature>
<feature type="compositionally biased region" description="Low complexity" evidence="1">
    <location>
        <begin position="92"/>
        <end position="102"/>
    </location>
</feature>
<name>R4XCU5_TAPDE</name>
<dbReference type="EMBL" id="CAHR02000163">
    <property type="protein sequence ID" value="CCG83634.1"/>
    <property type="molecule type" value="Genomic_DNA"/>
</dbReference>
<feature type="region of interest" description="Disordered" evidence="1">
    <location>
        <begin position="556"/>
        <end position="628"/>
    </location>
</feature>
<dbReference type="Proteomes" id="UP000013776">
    <property type="component" value="Unassembled WGS sequence"/>
</dbReference>
<keyword evidence="3" id="KW-1185">Reference proteome</keyword>
<feature type="compositionally biased region" description="Polar residues" evidence="1">
    <location>
        <begin position="367"/>
        <end position="376"/>
    </location>
</feature>
<dbReference type="OrthoDB" id="2504266at2759"/>
<feature type="compositionally biased region" description="Basic and acidic residues" evidence="1">
    <location>
        <begin position="390"/>
        <end position="399"/>
    </location>
</feature>
<reference evidence="2 3" key="1">
    <citation type="journal article" date="2013" name="MBio">
        <title>Genome sequencing of the plant pathogen Taphrina deformans, the causal agent of peach leaf curl.</title>
        <authorList>
            <person name="Cisse O.H."/>
            <person name="Almeida J.M.G.C.F."/>
            <person name="Fonseca A."/>
            <person name="Kumar A.A."/>
            <person name="Salojaervi J."/>
            <person name="Overmyer K."/>
            <person name="Hauser P.M."/>
            <person name="Pagni M."/>
        </authorList>
    </citation>
    <scope>NUCLEOTIDE SEQUENCE [LARGE SCALE GENOMIC DNA]</scope>
    <source>
        <strain evidence="3">PYCC 5710 / ATCC 11124 / CBS 356.35 / IMI 108563 / JCM 9778 / NBRC 8474</strain>
    </source>
</reference>
<comment type="caution">
    <text evidence="2">The sequence shown here is derived from an EMBL/GenBank/DDBJ whole genome shotgun (WGS) entry which is preliminary data.</text>
</comment>
<feature type="compositionally biased region" description="Polar residues" evidence="1">
    <location>
        <begin position="571"/>
        <end position="582"/>
    </location>
</feature>
<feature type="region of interest" description="Disordered" evidence="1">
    <location>
        <begin position="69"/>
        <end position="182"/>
    </location>
</feature>
<feature type="compositionally biased region" description="Basic and acidic residues" evidence="1">
    <location>
        <begin position="585"/>
        <end position="594"/>
    </location>
</feature>
<feature type="compositionally biased region" description="Low complexity" evidence="1">
    <location>
        <begin position="348"/>
        <end position="359"/>
    </location>
</feature>
<evidence type="ECO:0000256" key="1">
    <source>
        <dbReference type="SAM" id="MobiDB-lite"/>
    </source>
</evidence>
<feature type="compositionally biased region" description="Low complexity" evidence="1">
    <location>
        <begin position="320"/>
        <end position="337"/>
    </location>
</feature>
<proteinExistence type="predicted"/>
<gene>
    <name evidence="2" type="ORF">TAPDE_003959</name>
</gene>
<feature type="region of interest" description="Disordered" evidence="1">
    <location>
        <begin position="644"/>
        <end position="700"/>
    </location>
</feature>